<feature type="region of interest" description="Disordered" evidence="1">
    <location>
        <begin position="247"/>
        <end position="272"/>
    </location>
</feature>
<evidence type="ECO:0000313" key="2">
    <source>
        <dbReference type="EMBL" id="ORY51514.1"/>
    </source>
</evidence>
<organism evidence="2 3">
    <name type="scientific">Rhizoclosmatium globosum</name>
    <dbReference type="NCBI Taxonomy" id="329046"/>
    <lineage>
        <taxon>Eukaryota</taxon>
        <taxon>Fungi</taxon>
        <taxon>Fungi incertae sedis</taxon>
        <taxon>Chytridiomycota</taxon>
        <taxon>Chytridiomycota incertae sedis</taxon>
        <taxon>Chytridiomycetes</taxon>
        <taxon>Chytridiales</taxon>
        <taxon>Chytriomycetaceae</taxon>
        <taxon>Rhizoclosmatium</taxon>
    </lineage>
</organism>
<reference evidence="2 3" key="1">
    <citation type="submission" date="2016-07" db="EMBL/GenBank/DDBJ databases">
        <title>Pervasive Adenine N6-methylation of Active Genes in Fungi.</title>
        <authorList>
            <consortium name="DOE Joint Genome Institute"/>
            <person name="Mondo S.J."/>
            <person name="Dannebaum R.O."/>
            <person name="Kuo R.C."/>
            <person name="Labutti K."/>
            <person name="Haridas S."/>
            <person name="Kuo A."/>
            <person name="Salamov A."/>
            <person name="Ahrendt S.R."/>
            <person name="Lipzen A."/>
            <person name="Sullivan W."/>
            <person name="Andreopoulos W.B."/>
            <person name="Clum A."/>
            <person name="Lindquist E."/>
            <person name="Daum C."/>
            <person name="Ramamoorthy G.K."/>
            <person name="Gryganskyi A."/>
            <person name="Culley D."/>
            <person name="Magnuson J.K."/>
            <person name="James T.Y."/>
            <person name="O'Malley M.A."/>
            <person name="Stajich J.E."/>
            <person name="Spatafora J.W."/>
            <person name="Visel A."/>
            <person name="Grigoriev I.V."/>
        </authorList>
    </citation>
    <scope>NUCLEOTIDE SEQUENCE [LARGE SCALE GENOMIC DNA]</scope>
    <source>
        <strain evidence="2 3">JEL800</strain>
    </source>
</reference>
<proteinExistence type="predicted"/>
<dbReference type="EMBL" id="MCGO01000005">
    <property type="protein sequence ID" value="ORY51514.1"/>
    <property type="molecule type" value="Genomic_DNA"/>
</dbReference>
<feature type="compositionally biased region" description="Low complexity" evidence="1">
    <location>
        <begin position="253"/>
        <end position="272"/>
    </location>
</feature>
<dbReference type="Proteomes" id="UP000193642">
    <property type="component" value="Unassembled WGS sequence"/>
</dbReference>
<evidence type="ECO:0000313" key="3">
    <source>
        <dbReference type="Proteomes" id="UP000193642"/>
    </source>
</evidence>
<gene>
    <name evidence="2" type="ORF">BCR33DRAFT_712555</name>
</gene>
<name>A0A1Y2CXF0_9FUNG</name>
<dbReference type="AlphaFoldDB" id="A0A1Y2CXF0"/>
<dbReference type="OrthoDB" id="2122640at2759"/>
<comment type="caution">
    <text evidence="2">The sequence shown here is derived from an EMBL/GenBank/DDBJ whole genome shotgun (WGS) entry which is preliminary data.</text>
</comment>
<protein>
    <submittedName>
        <fullName evidence="2">Uncharacterized protein</fullName>
    </submittedName>
</protein>
<sequence length="272" mass="30115">MSCFESNCLLPRFPEIKVYSLDLTNLANSSSAYRFTYLNGSNNLNQIEIRMNLTMNLGTYNPNPYGLLVDRIDVSAQMMVNTSYVFSDYLTKQLTSFGSVVEKVGPAPVNPFPDTYFGKNDSVVGSAQSTSAIYFPPKEWLNYTLNFELYYTPDKYLGLLKDPTVLELADGCGITSRYKPPGRPMQIHYTATSQIGALKWLNYAPSLSNGLKIRCPFSQDQIDGVINYTEQGYSVEDAIKIVFEGAQIPPPNSSQSQSSDASNSTSSSTSSF</sequence>
<keyword evidence="3" id="KW-1185">Reference proteome</keyword>
<dbReference type="STRING" id="329046.A0A1Y2CXF0"/>
<evidence type="ECO:0000256" key="1">
    <source>
        <dbReference type="SAM" id="MobiDB-lite"/>
    </source>
</evidence>
<accession>A0A1Y2CXF0</accession>